<keyword evidence="7" id="KW-0653">Protein transport</keyword>
<dbReference type="NCBIfam" id="TIGR00548">
    <property type="entry name" value="lolB"/>
    <property type="match status" value="1"/>
</dbReference>
<accession>A0ABV3TAC9</accession>
<keyword evidence="11" id="KW-0998">Cell outer membrane</keyword>
<comment type="subunit">
    <text evidence="3">Monomer.</text>
</comment>
<keyword evidence="5" id="KW-0813">Transport</keyword>
<evidence type="ECO:0000256" key="8">
    <source>
        <dbReference type="ARBA" id="ARBA00023136"/>
    </source>
</evidence>
<keyword evidence="6 13" id="KW-0732">Signal</keyword>
<name>A0ABV3TAC9_9GAMM</name>
<dbReference type="InterPro" id="IPR004565">
    <property type="entry name" value="OM_lipoprot_LolB"/>
</dbReference>
<keyword evidence="8" id="KW-0472">Membrane</keyword>
<dbReference type="RefSeq" id="WP_367957917.1">
    <property type="nucleotide sequence ID" value="NZ_JBAKFH010000003.1"/>
</dbReference>
<keyword evidence="10" id="KW-0143">Chaperone</keyword>
<evidence type="ECO:0000256" key="4">
    <source>
        <dbReference type="ARBA" id="ARBA00016202"/>
    </source>
</evidence>
<evidence type="ECO:0000256" key="7">
    <source>
        <dbReference type="ARBA" id="ARBA00022927"/>
    </source>
</evidence>
<gene>
    <name evidence="14" type="primary">lolB</name>
    <name evidence="14" type="ORF">V6X73_02375</name>
</gene>
<keyword evidence="15" id="KW-1185">Reference proteome</keyword>
<evidence type="ECO:0000313" key="14">
    <source>
        <dbReference type="EMBL" id="MEX0468582.1"/>
    </source>
</evidence>
<keyword evidence="9" id="KW-0564">Palmitate</keyword>
<evidence type="ECO:0000256" key="1">
    <source>
        <dbReference type="ARBA" id="ARBA00004459"/>
    </source>
</evidence>
<dbReference type="Proteomes" id="UP001556709">
    <property type="component" value="Unassembled WGS sequence"/>
</dbReference>
<dbReference type="CDD" id="cd16326">
    <property type="entry name" value="LolB"/>
    <property type="match status" value="1"/>
</dbReference>
<keyword evidence="12 14" id="KW-0449">Lipoprotein</keyword>
<evidence type="ECO:0000256" key="12">
    <source>
        <dbReference type="ARBA" id="ARBA00023288"/>
    </source>
</evidence>
<reference evidence="14 15" key="1">
    <citation type="submission" date="2024-02" db="EMBL/GenBank/DDBJ databases">
        <title>New especies of Spiribacter isolated from saline water.</title>
        <authorList>
            <person name="Leon M.J."/>
            <person name="De La Haba R."/>
            <person name="Sanchez-Porro C."/>
            <person name="Ventosa A."/>
        </authorList>
    </citation>
    <scope>NUCLEOTIDE SEQUENCE [LARGE SCALE GENOMIC DNA]</scope>
    <source>
        <strain evidence="15">ag22IC6-390</strain>
    </source>
</reference>
<feature type="chain" id="PRO_5046514945" description="Outer-membrane lipoprotein LolB" evidence="13">
    <location>
        <begin position="20"/>
        <end position="197"/>
    </location>
</feature>
<evidence type="ECO:0000256" key="2">
    <source>
        <dbReference type="ARBA" id="ARBA00009696"/>
    </source>
</evidence>
<dbReference type="InterPro" id="IPR029046">
    <property type="entry name" value="LolA/LolB/LppX"/>
</dbReference>
<comment type="caution">
    <text evidence="14">The sequence shown here is derived from an EMBL/GenBank/DDBJ whole genome shotgun (WGS) entry which is preliminary data.</text>
</comment>
<dbReference type="Gene3D" id="2.50.20.10">
    <property type="entry name" value="Lipoprotein localisation LolA/LolB/LppX"/>
    <property type="match status" value="1"/>
</dbReference>
<evidence type="ECO:0000256" key="6">
    <source>
        <dbReference type="ARBA" id="ARBA00022729"/>
    </source>
</evidence>
<dbReference type="Pfam" id="PF03550">
    <property type="entry name" value="LolB"/>
    <property type="match status" value="1"/>
</dbReference>
<dbReference type="PROSITE" id="PS51257">
    <property type="entry name" value="PROKAR_LIPOPROTEIN"/>
    <property type="match status" value="1"/>
</dbReference>
<evidence type="ECO:0000256" key="10">
    <source>
        <dbReference type="ARBA" id="ARBA00023186"/>
    </source>
</evidence>
<evidence type="ECO:0000313" key="15">
    <source>
        <dbReference type="Proteomes" id="UP001556709"/>
    </source>
</evidence>
<organism evidence="14 15">
    <name type="scientific">Spiribacter pallidus</name>
    <dbReference type="NCBI Taxonomy" id="1987936"/>
    <lineage>
        <taxon>Bacteria</taxon>
        <taxon>Pseudomonadati</taxon>
        <taxon>Pseudomonadota</taxon>
        <taxon>Gammaproteobacteria</taxon>
        <taxon>Chromatiales</taxon>
        <taxon>Ectothiorhodospiraceae</taxon>
        <taxon>Spiribacter</taxon>
    </lineage>
</organism>
<protein>
    <recommendedName>
        <fullName evidence="4">Outer-membrane lipoprotein LolB</fullName>
    </recommendedName>
</protein>
<comment type="similarity">
    <text evidence="2">Belongs to the LolB family.</text>
</comment>
<dbReference type="EMBL" id="JBAKFM010000001">
    <property type="protein sequence ID" value="MEX0468582.1"/>
    <property type="molecule type" value="Genomic_DNA"/>
</dbReference>
<evidence type="ECO:0000256" key="5">
    <source>
        <dbReference type="ARBA" id="ARBA00022448"/>
    </source>
</evidence>
<evidence type="ECO:0000256" key="13">
    <source>
        <dbReference type="SAM" id="SignalP"/>
    </source>
</evidence>
<sequence length="197" mass="21254">MKPALLVLMVVALSGCAIAPPAPPDAGRAQSLSDFPTPDAPDEWALSARAALAVDGEGASAAVSWRHSPQRWRLLLRGALGAGATRLEGAAGGVRLTLADGRTYRGEDPRVLLARLTGFDLPLRHLRWWIVGRPVPGIGGRVTVAPEGDPLAYRQADWAVTLGDYRNVDAYRLPHRLSVIGDGLRLRVRIREWQVPP</sequence>
<dbReference type="SUPFAM" id="SSF89392">
    <property type="entry name" value="Prokaryotic lipoproteins and lipoprotein localization factors"/>
    <property type="match status" value="1"/>
</dbReference>
<feature type="signal peptide" evidence="13">
    <location>
        <begin position="1"/>
        <end position="19"/>
    </location>
</feature>
<evidence type="ECO:0000256" key="11">
    <source>
        <dbReference type="ARBA" id="ARBA00023237"/>
    </source>
</evidence>
<proteinExistence type="inferred from homology"/>
<comment type="subcellular location">
    <subcellularLocation>
        <location evidence="1">Cell outer membrane</location>
        <topology evidence="1">Lipid-anchor</topology>
    </subcellularLocation>
</comment>
<evidence type="ECO:0000256" key="9">
    <source>
        <dbReference type="ARBA" id="ARBA00023139"/>
    </source>
</evidence>
<evidence type="ECO:0000256" key="3">
    <source>
        <dbReference type="ARBA" id="ARBA00011245"/>
    </source>
</evidence>